<evidence type="ECO:0000313" key="5">
    <source>
        <dbReference type="Proteomes" id="UP001285921"/>
    </source>
</evidence>
<keyword evidence="5" id="KW-1185">Reference proteome</keyword>
<dbReference type="Proteomes" id="UP001285921">
    <property type="component" value="Unassembled WGS sequence"/>
</dbReference>
<dbReference type="PANTHER" id="PTHR43420">
    <property type="entry name" value="ACETYLTRANSFERASE"/>
    <property type="match status" value="1"/>
</dbReference>
<dbReference type="CDD" id="cd04301">
    <property type="entry name" value="NAT_SF"/>
    <property type="match status" value="1"/>
</dbReference>
<dbReference type="InterPro" id="IPR016181">
    <property type="entry name" value="Acyl_CoA_acyltransferase"/>
</dbReference>
<comment type="caution">
    <text evidence="4">The sequence shown here is derived from an EMBL/GenBank/DDBJ whole genome shotgun (WGS) entry which is preliminary data.</text>
</comment>
<dbReference type="PROSITE" id="PS51186">
    <property type="entry name" value="GNAT"/>
    <property type="match status" value="1"/>
</dbReference>
<keyword evidence="1" id="KW-0808">Transferase</keyword>
<dbReference type="EMBL" id="BTCL01000014">
    <property type="protein sequence ID" value="GMK46725.1"/>
    <property type="molecule type" value="Genomic_DNA"/>
</dbReference>
<dbReference type="InterPro" id="IPR050680">
    <property type="entry name" value="YpeA/RimI_acetyltransf"/>
</dbReference>
<evidence type="ECO:0000259" key="3">
    <source>
        <dbReference type="PROSITE" id="PS51186"/>
    </source>
</evidence>
<dbReference type="Pfam" id="PF00583">
    <property type="entry name" value="Acetyltransf_1"/>
    <property type="match status" value="1"/>
</dbReference>
<dbReference type="SUPFAM" id="SSF55729">
    <property type="entry name" value="Acyl-CoA N-acyltransferases (Nat)"/>
    <property type="match status" value="1"/>
</dbReference>
<dbReference type="PANTHER" id="PTHR43420:SF12">
    <property type="entry name" value="N-ACETYLTRANSFERASE DOMAIN-CONTAINING PROTEIN"/>
    <property type="match status" value="1"/>
</dbReference>
<organism evidence="4 5">
    <name type="scientific">Paenibacillus glycanilyticus</name>
    <dbReference type="NCBI Taxonomy" id="126569"/>
    <lineage>
        <taxon>Bacteria</taxon>
        <taxon>Bacillati</taxon>
        <taxon>Bacillota</taxon>
        <taxon>Bacilli</taxon>
        <taxon>Bacillales</taxon>
        <taxon>Paenibacillaceae</taxon>
        <taxon>Paenibacillus</taxon>
    </lineage>
</organism>
<proteinExistence type="predicted"/>
<dbReference type="Gene3D" id="3.40.630.30">
    <property type="match status" value="1"/>
</dbReference>
<accession>A0ABQ6NRN8</accession>
<sequence length="155" mass="18107">MIRARNPKTDDKEIFRLIQAELIPMSHTAHPLDAQTIRDLPVRFRRGVTYVASEGKTSKPYGFIRFEITGEILYLDMLVVHPDHRNRQWGRKLLLAAEAYGLTQNCRASRLFVDDINARAKNLYTRLGYQAIQYHPELRCYEMIKPLASSSYPYY</sequence>
<keyword evidence="2" id="KW-0012">Acyltransferase</keyword>
<dbReference type="InterPro" id="IPR000182">
    <property type="entry name" value="GNAT_dom"/>
</dbReference>
<feature type="domain" description="N-acetyltransferase" evidence="3">
    <location>
        <begin position="1"/>
        <end position="148"/>
    </location>
</feature>
<gene>
    <name evidence="4" type="ORF">PghCCS26_38540</name>
</gene>
<evidence type="ECO:0000256" key="2">
    <source>
        <dbReference type="ARBA" id="ARBA00023315"/>
    </source>
</evidence>
<evidence type="ECO:0000256" key="1">
    <source>
        <dbReference type="ARBA" id="ARBA00022679"/>
    </source>
</evidence>
<evidence type="ECO:0000313" key="4">
    <source>
        <dbReference type="EMBL" id="GMK46725.1"/>
    </source>
</evidence>
<dbReference type="RefSeq" id="WP_116393956.1">
    <property type="nucleotide sequence ID" value="NZ_BTCL01000014.1"/>
</dbReference>
<name>A0ABQ6NRN8_9BACL</name>
<reference evidence="4 5" key="1">
    <citation type="submission" date="2023-05" db="EMBL/GenBank/DDBJ databases">
        <title>Draft genome of Paenibacillus sp. CCS26.</title>
        <authorList>
            <person name="Akita H."/>
            <person name="Shinto Y."/>
            <person name="Kimura Z."/>
        </authorList>
    </citation>
    <scope>NUCLEOTIDE SEQUENCE [LARGE SCALE GENOMIC DNA]</scope>
    <source>
        <strain evidence="4 5">CCS26</strain>
    </source>
</reference>
<protein>
    <recommendedName>
        <fullName evidence="3">N-acetyltransferase domain-containing protein</fullName>
    </recommendedName>
</protein>